<reference evidence="7 8" key="1">
    <citation type="journal article" date="2018" name="BMC Genomics">
        <title>Genomic evidence for intraspecific hybridization in a clonal and extremely halotolerant yeast.</title>
        <authorList>
            <person name="Gostincar C."/>
            <person name="Stajich J.E."/>
            <person name="Zupancic J."/>
            <person name="Zalar P."/>
            <person name="Gunde-Cimerman N."/>
        </authorList>
    </citation>
    <scope>NUCLEOTIDE SEQUENCE [LARGE SCALE GENOMIC DNA]</scope>
    <source>
        <strain evidence="7 8">EXF-151</strain>
    </source>
</reference>
<dbReference type="Gene3D" id="1.20.1250.20">
    <property type="entry name" value="MFS general substrate transporter like domains"/>
    <property type="match status" value="2"/>
</dbReference>
<accession>A0A3M7DFF6</accession>
<evidence type="ECO:0000256" key="4">
    <source>
        <dbReference type="ARBA" id="ARBA00022989"/>
    </source>
</evidence>
<dbReference type="AlphaFoldDB" id="A0A3M7DFF6"/>
<comment type="caution">
    <text evidence="7">The sequence shown here is derived from an EMBL/GenBank/DDBJ whole genome shotgun (WGS) entry which is preliminary data.</text>
</comment>
<proteinExistence type="predicted"/>
<dbReference type="PANTHER" id="PTHR43791">
    <property type="entry name" value="PERMEASE-RELATED"/>
    <property type="match status" value="1"/>
</dbReference>
<feature type="transmembrane region" description="Helical" evidence="6">
    <location>
        <begin position="137"/>
        <end position="156"/>
    </location>
</feature>
<dbReference type="SUPFAM" id="SSF103473">
    <property type="entry name" value="MFS general substrate transporter"/>
    <property type="match status" value="1"/>
</dbReference>
<dbReference type="Proteomes" id="UP000270230">
    <property type="component" value="Unassembled WGS sequence"/>
</dbReference>
<dbReference type="Pfam" id="PF07690">
    <property type="entry name" value="MFS_1"/>
    <property type="match status" value="1"/>
</dbReference>
<evidence type="ECO:0000256" key="5">
    <source>
        <dbReference type="ARBA" id="ARBA00023136"/>
    </source>
</evidence>
<feature type="transmembrane region" description="Helical" evidence="6">
    <location>
        <begin position="168"/>
        <end position="188"/>
    </location>
</feature>
<dbReference type="EMBL" id="QWIN01000002">
    <property type="protein sequence ID" value="RMY63055.1"/>
    <property type="molecule type" value="Genomic_DNA"/>
</dbReference>
<name>A0A3M7DFF6_HORWE</name>
<keyword evidence="4 6" id="KW-1133">Transmembrane helix</keyword>
<feature type="transmembrane region" description="Helical" evidence="6">
    <location>
        <begin position="406"/>
        <end position="424"/>
    </location>
</feature>
<dbReference type="VEuPathDB" id="FungiDB:BTJ68_01344"/>
<evidence type="ECO:0000256" key="1">
    <source>
        <dbReference type="ARBA" id="ARBA00004141"/>
    </source>
</evidence>
<sequence length="485" mass="53923">MELDGRTRRSSRASSTKDATIDFDKQAAGHVEVVDNTERLLLNRYPLLRDFSQGELDKLDKAVVRKLDWVFLPCVTLMLLMNYLDRINVSNARLAGMQSDLNMTDVEWSAGISLFYVGYIISQIPANVFIAKGKPRVLLPACMLGWSCVTICMPAMKSPWAFMLCRFLVGITEGPFLPAVSVITSSWYTRQESPMRMGIWHAGNVTSNIFSGLMAAGILTVSLSAFLASGPSPNWPHNTPTYYFSLQMAEMAQYRSAVSAGGRSEDDEGGYFDGIRLAAKDPFTWMFAALHFFLILSQSFKDFLPSIVKTFGFSEVGTYLIQAPPYLVAYIFMLTLSWSSGRTGDHAFHIIGAILMCMVGAVIMISTLNPGARYFSVFLLCSGPFLGLNLQLAWETTVVPRPRTKRAALVAIANCVSSVTHWFSPYAFLRSQEPRYATGGGLMIAGCGLTVFAALLLRWWAQRKNKQIDRCEEQTGEVTTWRFAT</sequence>
<feature type="transmembrane region" description="Helical" evidence="6">
    <location>
        <begin position="350"/>
        <end position="368"/>
    </location>
</feature>
<dbReference type="GO" id="GO:0022857">
    <property type="term" value="F:transmembrane transporter activity"/>
    <property type="evidence" value="ECO:0007669"/>
    <property type="project" value="InterPro"/>
</dbReference>
<evidence type="ECO:0000313" key="8">
    <source>
        <dbReference type="Proteomes" id="UP000270230"/>
    </source>
</evidence>
<keyword evidence="5 6" id="KW-0472">Membrane</keyword>
<feature type="transmembrane region" description="Helical" evidence="6">
    <location>
        <begin position="67"/>
        <end position="84"/>
    </location>
</feature>
<feature type="transmembrane region" description="Helical" evidence="6">
    <location>
        <begin position="319"/>
        <end position="338"/>
    </location>
</feature>
<feature type="transmembrane region" description="Helical" evidence="6">
    <location>
        <begin position="374"/>
        <end position="394"/>
    </location>
</feature>
<gene>
    <name evidence="7" type="ORF">D0865_00098</name>
</gene>
<dbReference type="GO" id="GO:0016020">
    <property type="term" value="C:membrane"/>
    <property type="evidence" value="ECO:0007669"/>
    <property type="project" value="UniProtKB-SubCell"/>
</dbReference>
<feature type="transmembrane region" description="Helical" evidence="6">
    <location>
        <begin position="436"/>
        <end position="460"/>
    </location>
</feature>
<evidence type="ECO:0008006" key="9">
    <source>
        <dbReference type="Google" id="ProtNLM"/>
    </source>
</evidence>
<feature type="transmembrane region" description="Helical" evidence="6">
    <location>
        <begin position="108"/>
        <end position="130"/>
    </location>
</feature>
<dbReference type="InterPro" id="IPR036259">
    <property type="entry name" value="MFS_trans_sf"/>
</dbReference>
<evidence type="ECO:0000256" key="3">
    <source>
        <dbReference type="ARBA" id="ARBA00022692"/>
    </source>
</evidence>
<keyword evidence="2" id="KW-0813">Transport</keyword>
<keyword evidence="3 6" id="KW-0812">Transmembrane</keyword>
<evidence type="ECO:0000256" key="6">
    <source>
        <dbReference type="SAM" id="Phobius"/>
    </source>
</evidence>
<dbReference type="FunFam" id="1.20.1250.20:FF:000013">
    <property type="entry name" value="MFS general substrate transporter"/>
    <property type="match status" value="1"/>
</dbReference>
<organism evidence="7 8">
    <name type="scientific">Hortaea werneckii</name>
    <name type="common">Black yeast</name>
    <name type="synonym">Cladosporium werneckii</name>
    <dbReference type="NCBI Taxonomy" id="91943"/>
    <lineage>
        <taxon>Eukaryota</taxon>
        <taxon>Fungi</taxon>
        <taxon>Dikarya</taxon>
        <taxon>Ascomycota</taxon>
        <taxon>Pezizomycotina</taxon>
        <taxon>Dothideomycetes</taxon>
        <taxon>Dothideomycetidae</taxon>
        <taxon>Mycosphaerellales</taxon>
        <taxon>Teratosphaeriaceae</taxon>
        <taxon>Hortaea</taxon>
    </lineage>
</organism>
<feature type="transmembrane region" description="Helical" evidence="6">
    <location>
        <begin position="209"/>
        <end position="228"/>
    </location>
</feature>
<evidence type="ECO:0000256" key="2">
    <source>
        <dbReference type="ARBA" id="ARBA00022448"/>
    </source>
</evidence>
<dbReference type="PANTHER" id="PTHR43791:SF13">
    <property type="entry name" value="MAJOR FACILITATOR SUPERFAMILY (MFS) PROFILE DOMAIN-CONTAINING PROTEIN"/>
    <property type="match status" value="1"/>
</dbReference>
<dbReference type="OrthoDB" id="2250022at2759"/>
<dbReference type="InterPro" id="IPR011701">
    <property type="entry name" value="MFS"/>
</dbReference>
<protein>
    <recommendedName>
        <fullName evidence="9">Major facilitator superfamily (MFS) profile domain-containing protein</fullName>
    </recommendedName>
</protein>
<comment type="subcellular location">
    <subcellularLocation>
        <location evidence="1">Membrane</location>
        <topology evidence="1">Multi-pass membrane protein</topology>
    </subcellularLocation>
</comment>
<evidence type="ECO:0000313" key="7">
    <source>
        <dbReference type="EMBL" id="RMY63055.1"/>
    </source>
</evidence>